<dbReference type="PANTHER" id="PTHR11652">
    <property type="entry name" value="30S RIBOSOMAL PROTEIN S12 FAMILY MEMBER"/>
    <property type="match status" value="1"/>
</dbReference>
<feature type="non-terminal residue" evidence="5">
    <location>
        <position position="1"/>
    </location>
</feature>
<dbReference type="SUPFAM" id="SSF50249">
    <property type="entry name" value="Nucleic acid-binding proteins"/>
    <property type="match status" value="1"/>
</dbReference>
<dbReference type="InterPro" id="IPR005679">
    <property type="entry name" value="Ribosomal_uS12_bac"/>
</dbReference>
<dbReference type="OrthoDB" id="361013at2759"/>
<evidence type="ECO:0000256" key="3">
    <source>
        <dbReference type="ARBA" id="ARBA00023274"/>
    </source>
</evidence>
<dbReference type="GO" id="GO:0015935">
    <property type="term" value="C:small ribosomal subunit"/>
    <property type="evidence" value="ECO:0007669"/>
    <property type="project" value="InterPro"/>
</dbReference>
<keyword evidence="2" id="KW-0689">Ribosomal protein</keyword>
<name>A0A7K8X2P8_9PICI</name>
<accession>A0A7K8X2P8</accession>
<dbReference type="Gene3D" id="2.40.50.140">
    <property type="entry name" value="Nucleic acid-binding proteins"/>
    <property type="match status" value="1"/>
</dbReference>
<dbReference type="AlphaFoldDB" id="A0A7K8X2P8"/>
<dbReference type="EMBL" id="VWZE01002140">
    <property type="protein sequence ID" value="NXF85553.1"/>
    <property type="molecule type" value="Genomic_DNA"/>
</dbReference>
<organism evidence="5 6">
    <name type="scientific">Eubucco bourcierii</name>
    <name type="common">red-headed barbet</name>
    <dbReference type="NCBI Taxonomy" id="91767"/>
    <lineage>
        <taxon>Eukaryota</taxon>
        <taxon>Metazoa</taxon>
        <taxon>Chordata</taxon>
        <taxon>Craniata</taxon>
        <taxon>Vertebrata</taxon>
        <taxon>Euteleostomi</taxon>
        <taxon>Archelosauria</taxon>
        <taxon>Archosauria</taxon>
        <taxon>Dinosauria</taxon>
        <taxon>Saurischia</taxon>
        <taxon>Theropoda</taxon>
        <taxon>Coelurosauria</taxon>
        <taxon>Aves</taxon>
        <taxon>Neognathae</taxon>
        <taxon>Neoaves</taxon>
        <taxon>Telluraves</taxon>
        <taxon>Coraciimorphae</taxon>
        <taxon>Piciformes</taxon>
        <taxon>Ramphastidae</taxon>
        <taxon>Eubucco</taxon>
    </lineage>
</organism>
<evidence type="ECO:0000256" key="2">
    <source>
        <dbReference type="ARBA" id="ARBA00022980"/>
    </source>
</evidence>
<evidence type="ECO:0000313" key="6">
    <source>
        <dbReference type="Proteomes" id="UP000583613"/>
    </source>
</evidence>
<comment type="caution">
    <text evidence="5">The sequence shown here is derived from an EMBL/GenBank/DDBJ whole genome shotgun (WGS) entry which is preliminary data.</text>
</comment>
<evidence type="ECO:0000313" key="5">
    <source>
        <dbReference type="EMBL" id="NXF85553.1"/>
    </source>
</evidence>
<protein>
    <recommendedName>
        <fullName evidence="4">Small ribosomal subunit protein uS12m</fullName>
    </recommendedName>
</protein>
<feature type="non-terminal residue" evidence="5">
    <location>
        <position position="69"/>
    </location>
</feature>
<dbReference type="GO" id="GO:0006412">
    <property type="term" value="P:translation"/>
    <property type="evidence" value="ECO:0007669"/>
    <property type="project" value="InterPro"/>
</dbReference>
<reference evidence="5 6" key="1">
    <citation type="submission" date="2019-09" db="EMBL/GenBank/DDBJ databases">
        <title>Bird 10,000 Genomes (B10K) Project - Family phase.</title>
        <authorList>
            <person name="Zhang G."/>
        </authorList>
    </citation>
    <scope>NUCLEOTIDE SEQUENCE [LARGE SCALE GENOMIC DNA]</scope>
    <source>
        <strain evidence="5">B10K-DU-001-04</strain>
        <tissue evidence="5">Muscle</tissue>
    </source>
</reference>
<proteinExistence type="inferred from homology"/>
<keyword evidence="3" id="KW-0687">Ribonucleoprotein</keyword>
<evidence type="ECO:0000256" key="4">
    <source>
        <dbReference type="ARBA" id="ARBA00035248"/>
    </source>
</evidence>
<comment type="similarity">
    <text evidence="1">Belongs to the universal ribosomal protein uS12 family.</text>
</comment>
<keyword evidence="6" id="KW-1185">Reference proteome</keyword>
<dbReference type="Pfam" id="PF00164">
    <property type="entry name" value="Ribosom_S12_S23"/>
    <property type="match status" value="1"/>
</dbReference>
<sequence length="69" mass="7884">KKPNSTKRKCARIWLSTGKEVVCFSPGEGHNLPEHHVVLVQGGCTQDQPKVKLTIMTRMYNWAHVQKKK</sequence>
<dbReference type="GO" id="GO:0003735">
    <property type="term" value="F:structural constituent of ribosome"/>
    <property type="evidence" value="ECO:0007669"/>
    <property type="project" value="InterPro"/>
</dbReference>
<dbReference type="Proteomes" id="UP000583613">
    <property type="component" value="Unassembled WGS sequence"/>
</dbReference>
<dbReference type="PRINTS" id="PR01034">
    <property type="entry name" value="RIBOSOMALS12"/>
</dbReference>
<gene>
    <name evidence="5" type="primary">Mrps12_0</name>
    <name evidence="5" type="ORF">EUBBOU_R08051</name>
</gene>
<dbReference type="InterPro" id="IPR006032">
    <property type="entry name" value="Ribosomal_uS12"/>
</dbReference>
<dbReference type="InterPro" id="IPR012340">
    <property type="entry name" value="NA-bd_OB-fold"/>
</dbReference>
<evidence type="ECO:0000256" key="1">
    <source>
        <dbReference type="ARBA" id="ARBA00005657"/>
    </source>
</evidence>